<dbReference type="Gene3D" id="1.10.150.570">
    <property type="entry name" value="GidA associated domain, C-terminal subdomain"/>
    <property type="match status" value="1"/>
</dbReference>
<sequence>MNHWDVLVVGGGHAGIEAASASARMGLKTMLVTLHLDLVGQMSCNPSIGGIGKGHIVSEIEAMGGTMPKLADRSGLQFKMLNTRKGYAVQALRVQCDRYRYRQESRRFLEMYPNLFFRQGEVVRWKIRGQRVLSLVLHDDTELEATTFVITTGTFLSGKLHVGSNHSEGGRGGEKNASSLSSRLKGELGLSLGRLKTGTPPRLSGKTIDFSKMEIQPGDNPPVYFSHDPSLHHLFFPGEQVPCYLTSTTSRTADIIRSNLSRSPLYSGKISGIGPRYCPSIEDKIVKFPQRESHHVFIEPEGLEVDEYYPNGISTSLPVDVQEEIVRSIPGLEDAQITRPGYAVEYDFVFPDQLDFSLKIRHLDNVFLAGQINGTTGYEEAAGQGLVAGINAALLAKEEPFWIPDRSISYIGVMVNDLVIQGVDEPYRMFTSRAENRLLIRHHNADDRMTPLGRTLGTVPDGQWEKFERKRDSFKKLRELLSTQRKEGVSLIQLLKRPEVRLEQFSGILLPHVFSDWPESWLIGFESEVKYEGYIRISEKKEIDLKDEDYEIPSHFFEYPPPGLSREIFSRLCKAEPKTFREACALKGMTPGAIESLRTNLRQLKKANYH</sequence>
<dbReference type="SUPFAM" id="SSF51905">
    <property type="entry name" value="FAD/NAD(P)-binding domain"/>
    <property type="match status" value="1"/>
</dbReference>
<comment type="caution">
    <text evidence="13">The sequence shown here is derived from an EMBL/GenBank/DDBJ whole genome shotgun (WGS) entry which is preliminary data.</text>
</comment>
<dbReference type="PANTHER" id="PTHR11806:SF0">
    <property type="entry name" value="PROTEIN MTO1 HOMOLOG, MITOCHONDRIAL"/>
    <property type="match status" value="1"/>
</dbReference>
<dbReference type="EMBL" id="DTMM01000003">
    <property type="protein sequence ID" value="HFT92345.1"/>
    <property type="molecule type" value="Genomic_DNA"/>
</dbReference>
<keyword evidence="8 11" id="KW-0520">NAD</keyword>
<dbReference type="PANTHER" id="PTHR11806">
    <property type="entry name" value="GLUCOSE INHIBITED DIVISION PROTEIN A"/>
    <property type="match status" value="1"/>
</dbReference>
<evidence type="ECO:0000256" key="7">
    <source>
        <dbReference type="ARBA" id="ARBA00022827"/>
    </source>
</evidence>
<feature type="binding site" evidence="11">
    <location>
        <begin position="10"/>
        <end position="15"/>
    </location>
    <ligand>
        <name>FAD</name>
        <dbReference type="ChEBI" id="CHEBI:57692"/>
    </ligand>
</feature>
<name>A0A7C3LQN7_9BACT</name>
<comment type="subcellular location">
    <subcellularLocation>
        <location evidence="11">Cytoplasm</location>
    </subcellularLocation>
</comment>
<dbReference type="GO" id="GO:0005829">
    <property type="term" value="C:cytosol"/>
    <property type="evidence" value="ECO:0007669"/>
    <property type="project" value="TreeGrafter"/>
</dbReference>
<dbReference type="GO" id="GO:0002098">
    <property type="term" value="P:tRNA wobble uridine modification"/>
    <property type="evidence" value="ECO:0007669"/>
    <property type="project" value="InterPro"/>
</dbReference>
<comment type="function">
    <text evidence="2 11">NAD-binding protein involved in the addition of a carboxymethylaminomethyl (cmnm) group at the wobble position (U34) of certain tRNAs, forming tRNA-cmnm(5)s(2)U34.</text>
</comment>
<dbReference type="InterPro" id="IPR004416">
    <property type="entry name" value="MnmG"/>
</dbReference>
<evidence type="ECO:0000256" key="11">
    <source>
        <dbReference type="HAMAP-Rule" id="MF_00129"/>
    </source>
</evidence>
<reference evidence="13" key="1">
    <citation type="journal article" date="2020" name="mSystems">
        <title>Genome- and Community-Level Interaction Insights into Carbon Utilization and Element Cycling Functions of Hydrothermarchaeota in Hydrothermal Sediment.</title>
        <authorList>
            <person name="Zhou Z."/>
            <person name="Liu Y."/>
            <person name="Xu W."/>
            <person name="Pan J."/>
            <person name="Luo Z.H."/>
            <person name="Li M."/>
        </authorList>
    </citation>
    <scope>NUCLEOTIDE SEQUENCE [LARGE SCALE GENOMIC DNA]</scope>
    <source>
        <strain evidence="13">SpSt-902</strain>
    </source>
</reference>
<dbReference type="NCBIfam" id="TIGR00136">
    <property type="entry name" value="mnmG_gidA"/>
    <property type="match status" value="1"/>
</dbReference>
<dbReference type="Gene3D" id="1.10.10.1800">
    <property type="entry name" value="tRNA uridine 5-carboxymethylaminomethyl modification enzyme MnmG/GidA"/>
    <property type="match status" value="1"/>
</dbReference>
<feature type="domain" description="tRNA uridine 5-carboxymethylaminomethyl modification enzyme C-terminal subdomain" evidence="12">
    <location>
        <begin position="529"/>
        <end position="599"/>
    </location>
</feature>
<evidence type="ECO:0000256" key="5">
    <source>
        <dbReference type="ARBA" id="ARBA00022630"/>
    </source>
</evidence>
<dbReference type="InterPro" id="IPR044920">
    <property type="entry name" value="MnmG_C_subdom_sf"/>
</dbReference>
<dbReference type="InterPro" id="IPR049312">
    <property type="entry name" value="GIDA_C_N"/>
</dbReference>
<organism evidence="13">
    <name type="scientific">Leptospirillum ferriphilum</name>
    <dbReference type="NCBI Taxonomy" id="178606"/>
    <lineage>
        <taxon>Bacteria</taxon>
        <taxon>Pseudomonadati</taxon>
        <taxon>Nitrospirota</taxon>
        <taxon>Nitrospiria</taxon>
        <taxon>Nitrospirales</taxon>
        <taxon>Nitrospiraceae</taxon>
        <taxon>Leptospirillum</taxon>
    </lineage>
</organism>
<dbReference type="InterPro" id="IPR047001">
    <property type="entry name" value="MnmG_C_subdom"/>
</dbReference>
<dbReference type="GO" id="GO:0030488">
    <property type="term" value="P:tRNA methylation"/>
    <property type="evidence" value="ECO:0007669"/>
    <property type="project" value="TreeGrafter"/>
</dbReference>
<feature type="binding site" evidence="11">
    <location>
        <begin position="274"/>
        <end position="288"/>
    </location>
    <ligand>
        <name>NAD(+)</name>
        <dbReference type="ChEBI" id="CHEBI:57540"/>
    </ligand>
</feature>
<dbReference type="AlphaFoldDB" id="A0A7C3LQN7"/>
<keyword evidence="6 11" id="KW-0819">tRNA processing</keyword>
<dbReference type="InterPro" id="IPR040131">
    <property type="entry name" value="MnmG_N"/>
</dbReference>
<dbReference type="Pfam" id="PF21680">
    <property type="entry name" value="GIDA_C_1st"/>
    <property type="match status" value="1"/>
</dbReference>
<comment type="similarity">
    <text evidence="3 11">Belongs to the MnmG family.</text>
</comment>
<evidence type="ECO:0000256" key="8">
    <source>
        <dbReference type="ARBA" id="ARBA00023027"/>
    </source>
</evidence>
<comment type="caution">
    <text evidence="11">Lacks conserved residue(s) required for the propagation of feature annotation.</text>
</comment>
<dbReference type="FunFam" id="3.50.50.60:FF:000002">
    <property type="entry name" value="tRNA uridine 5-carboxymethylaminomethyl modification enzyme MnmG"/>
    <property type="match status" value="1"/>
</dbReference>
<dbReference type="PROSITE" id="PS01281">
    <property type="entry name" value="GIDA_2"/>
    <property type="match status" value="1"/>
</dbReference>
<dbReference type="HAMAP" id="MF_00129">
    <property type="entry name" value="MnmG_GidA"/>
    <property type="match status" value="1"/>
</dbReference>
<protein>
    <recommendedName>
        <fullName evidence="4 11">tRNA uridine 5-carboxymethylaminomethyl modification enzyme MnmG</fullName>
    </recommendedName>
    <alternativeName>
        <fullName evidence="10 11">Glucose-inhibited division protein A</fullName>
    </alternativeName>
</protein>
<evidence type="ECO:0000256" key="3">
    <source>
        <dbReference type="ARBA" id="ARBA00007653"/>
    </source>
</evidence>
<evidence type="ECO:0000256" key="6">
    <source>
        <dbReference type="ARBA" id="ARBA00022694"/>
    </source>
</evidence>
<dbReference type="Pfam" id="PF01134">
    <property type="entry name" value="GIDA"/>
    <property type="match status" value="1"/>
</dbReference>
<gene>
    <name evidence="11 13" type="primary">mnmG</name>
    <name evidence="11" type="synonym">gidA</name>
    <name evidence="13" type="ORF">ENX03_00105</name>
</gene>
<dbReference type="InterPro" id="IPR002218">
    <property type="entry name" value="MnmG-rel"/>
</dbReference>
<comment type="cofactor">
    <cofactor evidence="1 11">
        <name>FAD</name>
        <dbReference type="ChEBI" id="CHEBI:57692"/>
    </cofactor>
</comment>
<dbReference type="PROSITE" id="PS01280">
    <property type="entry name" value="GIDA_1"/>
    <property type="match status" value="1"/>
</dbReference>
<evidence type="ECO:0000256" key="1">
    <source>
        <dbReference type="ARBA" id="ARBA00001974"/>
    </source>
</evidence>
<evidence type="ECO:0000259" key="12">
    <source>
        <dbReference type="SMART" id="SM01228"/>
    </source>
</evidence>
<evidence type="ECO:0000256" key="2">
    <source>
        <dbReference type="ARBA" id="ARBA00003717"/>
    </source>
</evidence>
<dbReference type="InterPro" id="IPR020595">
    <property type="entry name" value="MnmG-rel_CS"/>
</dbReference>
<dbReference type="InterPro" id="IPR036188">
    <property type="entry name" value="FAD/NAD-bd_sf"/>
</dbReference>
<accession>A0A7C3LQN7</accession>
<keyword evidence="7 11" id="KW-0274">FAD</keyword>
<keyword evidence="5 11" id="KW-0285">Flavoprotein</keyword>
<evidence type="ECO:0000256" key="4">
    <source>
        <dbReference type="ARBA" id="ARBA00020461"/>
    </source>
</evidence>
<dbReference type="SMART" id="SM01228">
    <property type="entry name" value="GIDA_assoc_3"/>
    <property type="match status" value="1"/>
</dbReference>
<keyword evidence="11" id="KW-0963">Cytoplasm</keyword>
<proteinExistence type="inferred from homology"/>
<dbReference type="GO" id="GO:0050660">
    <property type="term" value="F:flavin adenine dinucleotide binding"/>
    <property type="evidence" value="ECO:0007669"/>
    <property type="project" value="UniProtKB-UniRule"/>
</dbReference>
<evidence type="ECO:0000256" key="10">
    <source>
        <dbReference type="ARBA" id="ARBA00031800"/>
    </source>
</evidence>
<comment type="subunit">
    <text evidence="9 11">Homodimer. Heterotetramer of two MnmE and two MnmG subunits.</text>
</comment>
<evidence type="ECO:0000313" key="13">
    <source>
        <dbReference type="EMBL" id="HFT92345.1"/>
    </source>
</evidence>
<evidence type="ECO:0000256" key="9">
    <source>
        <dbReference type="ARBA" id="ARBA00025948"/>
    </source>
</evidence>
<dbReference type="Gene3D" id="3.50.50.60">
    <property type="entry name" value="FAD/NAD(P)-binding domain"/>
    <property type="match status" value="2"/>
</dbReference>